<feature type="compositionally biased region" description="Low complexity" evidence="1">
    <location>
        <begin position="226"/>
        <end position="258"/>
    </location>
</feature>
<evidence type="ECO:0000313" key="4">
    <source>
        <dbReference type="Proteomes" id="UP000002415"/>
    </source>
</evidence>
<protein>
    <submittedName>
        <fullName evidence="3">Uncharacterized protein</fullName>
    </submittedName>
</protein>
<dbReference type="STRING" id="381764.Fnod_0655"/>
<sequence>MENNLFIIMGLALVVVVALGAFFILGQPQEKWIEADGVKIQKISVNAEIIEKNTAKEKAVAQLMRENKLITFVGEAQGTGTLQEKEMAKIRAFSNLAEMLNARVSTFAQLVEGQLQSVSTSQNKQQIVSASVDAYKRVTELFAQARISGAYVYAYWRVKEGNIVKTYALLVYDPEDVKKYIQMQPEIDSAISSLSSLGVNFFGALNSVIEEAYKGTPLESKPSEPSKPTDQVQQPIQPTQPSQPSQPTQPISPTSPAQVNIPSNYIKGIGEAYGKTEIEAEESAKKNALSNLSEQLYVEVKSSAILKDQLSQLIVDNKVKEKFQSEYEKTIQTKTEFEFMDVVYKIVDKKAVEGKYYAKAEAYVDADVARQTFEAFVSIRLGNSLLASKMIYTAKRIVDKYEPILGKYKFPPRISEELSMIVGSIKNKYNQVSMMVNNVNSTKIVDKDSAIKVAQMINEIDAMAIDLPSELINRESLRSYLSDVKIELSGPSETIIGEQVTISVKVQPNTITLLRVIGENTENPDLISLKDGTTQLSGVVKSVNSKLTVTLAGIVSATWAPGKVSVNPDVLRVVTREGDTLRILAGGTAKIITDQNAMRKNATKDALIKIVKKAAAEVLIGENKELLNVPVDDYILDRVLAGIDYEITASGEYQNLYYVVVDAKISKSRFEKDIEYALKTAPSGFALLIVEGDENGYVESMMIERILSAGVKLVSKDFSKKILEEQYKLGYNSTIVAKYAALSAARYLIYTKVNAPSTYLSEYKLYSVRMLVNTQIIDSITGNIVSAQNYEETNSGATIQAALSKIVNSSNFQAYIQKIINSLNFENVEISKAYRYTFTPERAAYSAMLLDALKAKYASLKVIENTDKKLVIEIDIDMPEMEKFFNSLTSVKVKKVSDYEYIVTK</sequence>
<dbReference type="KEGG" id="fno:Fnod_0655"/>
<evidence type="ECO:0000313" key="3">
    <source>
        <dbReference type="EMBL" id="ABS60510.1"/>
    </source>
</evidence>
<feature type="region of interest" description="Disordered" evidence="1">
    <location>
        <begin position="216"/>
        <end position="262"/>
    </location>
</feature>
<keyword evidence="2" id="KW-0472">Membrane</keyword>
<evidence type="ECO:0000256" key="1">
    <source>
        <dbReference type="SAM" id="MobiDB-lite"/>
    </source>
</evidence>
<dbReference type="eggNOG" id="ENOG5033TFG">
    <property type="taxonomic scope" value="Bacteria"/>
</dbReference>
<dbReference type="Gene3D" id="3.10.28.20">
    <property type="entry name" value="Acetamidase/Formamidase-like domains"/>
    <property type="match status" value="1"/>
</dbReference>
<dbReference type="OrthoDB" id="38911at2"/>
<gene>
    <name evidence="3" type="ordered locus">Fnod_0655</name>
</gene>
<feature type="transmembrane region" description="Helical" evidence="2">
    <location>
        <begin position="6"/>
        <end position="25"/>
    </location>
</feature>
<keyword evidence="2" id="KW-1133">Transmembrane helix</keyword>
<dbReference type="Proteomes" id="UP000002415">
    <property type="component" value="Chromosome"/>
</dbReference>
<dbReference type="HOGENOM" id="CLU_014912_0_0_0"/>
<name>A7HKS7_FERNB</name>
<keyword evidence="2" id="KW-0812">Transmembrane</keyword>
<organism evidence="3 4">
    <name type="scientific">Fervidobacterium nodosum (strain ATCC 35602 / DSM 5306 / Rt17-B1)</name>
    <dbReference type="NCBI Taxonomy" id="381764"/>
    <lineage>
        <taxon>Bacteria</taxon>
        <taxon>Thermotogati</taxon>
        <taxon>Thermotogota</taxon>
        <taxon>Thermotogae</taxon>
        <taxon>Thermotogales</taxon>
        <taxon>Fervidobacteriaceae</taxon>
        <taxon>Fervidobacterium</taxon>
    </lineage>
</organism>
<keyword evidence="4" id="KW-1185">Reference proteome</keyword>
<dbReference type="RefSeq" id="WP_011993829.1">
    <property type="nucleotide sequence ID" value="NC_009718.1"/>
</dbReference>
<proteinExistence type="predicted"/>
<dbReference type="EMBL" id="CP000771">
    <property type="protein sequence ID" value="ABS60510.1"/>
    <property type="molecule type" value="Genomic_DNA"/>
</dbReference>
<reference evidence="3 4" key="2">
    <citation type="journal article" date="2009" name="Proc. Natl. Acad. Sci. U.S.A.">
        <title>On the chimeric nature, thermophilic origin, and phylogenetic placement of the Thermotogales.</title>
        <authorList>
            <person name="Zhaxybayeva O."/>
            <person name="Swithers K.S."/>
            <person name="Lapierre P."/>
            <person name="Fournier G.P."/>
            <person name="Bickhart D.M."/>
            <person name="DeBoy R.T."/>
            <person name="Nelson K.E."/>
            <person name="Nesbo C.L."/>
            <person name="Doolittle W.F."/>
            <person name="Gogarten J.P."/>
            <person name="Noll K.M."/>
        </authorList>
    </citation>
    <scope>NUCLEOTIDE SEQUENCE [LARGE SCALE GENOMIC DNA]</scope>
    <source>
        <strain evidence="4">ATCC 35602 / DSM 5306 / Rt17-B1</strain>
    </source>
</reference>
<reference evidence="3 4" key="1">
    <citation type="submission" date="2007-07" db="EMBL/GenBank/DDBJ databases">
        <title>Complete sequence of Fervidobacterium nodosum Rt17-B1.</title>
        <authorList>
            <consortium name="US DOE Joint Genome Institute"/>
            <person name="Copeland A."/>
            <person name="Lucas S."/>
            <person name="Lapidus A."/>
            <person name="Barry K."/>
            <person name="Glavina del Rio T."/>
            <person name="Dalin E."/>
            <person name="Tice H."/>
            <person name="Pitluck S."/>
            <person name="Saunders E."/>
            <person name="Brettin T."/>
            <person name="Bruce D."/>
            <person name="Detter J.C."/>
            <person name="Han C."/>
            <person name="Schmutz J."/>
            <person name="Larimer F."/>
            <person name="Land M."/>
            <person name="Hauser L."/>
            <person name="Kyrpides N."/>
            <person name="Mikhailova N."/>
            <person name="Nelson K."/>
            <person name="Gogarten J.P."/>
            <person name="Noll K."/>
            <person name="Richardson P."/>
        </authorList>
    </citation>
    <scope>NUCLEOTIDE SEQUENCE [LARGE SCALE GENOMIC DNA]</scope>
    <source>
        <strain evidence="4">ATCC 35602 / DSM 5306 / Rt17-B1</strain>
    </source>
</reference>
<dbReference type="AlphaFoldDB" id="A7HKS7"/>
<evidence type="ECO:0000256" key="2">
    <source>
        <dbReference type="SAM" id="Phobius"/>
    </source>
</evidence>
<accession>A7HKS7</accession>